<keyword evidence="3" id="KW-0813">Transport</keyword>
<dbReference type="GO" id="GO:0006813">
    <property type="term" value="P:potassium ion transport"/>
    <property type="evidence" value="ECO:0007669"/>
    <property type="project" value="UniProtKB-KW"/>
</dbReference>
<dbReference type="SUPFAM" id="SSF56112">
    <property type="entry name" value="Protein kinase-like (PK-like)"/>
    <property type="match status" value="2"/>
</dbReference>
<keyword evidence="5" id="KW-0132">Cell division</keyword>
<evidence type="ECO:0000256" key="4">
    <source>
        <dbReference type="ARBA" id="ARBA00022538"/>
    </source>
</evidence>
<dbReference type="Pfam" id="PF00005">
    <property type="entry name" value="ABC_tran"/>
    <property type="match status" value="1"/>
</dbReference>
<dbReference type="SMART" id="SM00382">
    <property type="entry name" value="AAA"/>
    <property type="match status" value="1"/>
</dbReference>
<keyword evidence="9 24" id="KW-0067">ATP-binding</keyword>
<dbReference type="Gene3D" id="3.40.50.300">
    <property type="entry name" value="P-loop containing nucleotide triphosphate hydrolases"/>
    <property type="match status" value="1"/>
</dbReference>
<dbReference type="InterPro" id="IPR017871">
    <property type="entry name" value="ABC_transporter-like_CS"/>
</dbReference>
<dbReference type="GO" id="GO:0090374">
    <property type="term" value="P:oligopeptide export from mitochondrion"/>
    <property type="evidence" value="ECO:0007669"/>
    <property type="project" value="TreeGrafter"/>
</dbReference>
<dbReference type="Gene3D" id="1.20.1560.10">
    <property type="entry name" value="ABC transporter type 1, transmembrane domain"/>
    <property type="match status" value="1"/>
</dbReference>
<dbReference type="GO" id="GO:0051301">
    <property type="term" value="P:cell division"/>
    <property type="evidence" value="ECO:0007669"/>
    <property type="project" value="UniProtKB-KW"/>
</dbReference>
<feature type="domain" description="ABC transporter" evidence="22">
    <location>
        <begin position="381"/>
        <end position="618"/>
    </location>
</feature>
<dbReference type="PANTHER" id="PTHR43394:SF17">
    <property type="entry name" value="MITOCHONDRIAL POTASSIUM CHANNEL ATP-BINDING SUBUNIT"/>
    <property type="match status" value="1"/>
</dbReference>
<keyword evidence="15 20" id="KW-0472">Membrane</keyword>
<feature type="domain" description="Protein kinase" evidence="21">
    <location>
        <begin position="601"/>
        <end position="914"/>
    </location>
</feature>
<evidence type="ECO:0000256" key="16">
    <source>
        <dbReference type="ARBA" id="ARBA00023306"/>
    </source>
</evidence>
<evidence type="ECO:0000256" key="5">
    <source>
        <dbReference type="ARBA" id="ARBA00022618"/>
    </source>
</evidence>
<dbReference type="GO" id="GO:0005743">
    <property type="term" value="C:mitochondrial inner membrane"/>
    <property type="evidence" value="ECO:0007669"/>
    <property type="project" value="UniProtKB-SubCell"/>
</dbReference>
<evidence type="ECO:0000256" key="15">
    <source>
        <dbReference type="ARBA" id="ARBA00023136"/>
    </source>
</evidence>
<evidence type="ECO:0000256" key="19">
    <source>
        <dbReference type="ARBA" id="ARBA00042968"/>
    </source>
</evidence>
<feature type="transmembrane region" description="Helical" evidence="20">
    <location>
        <begin position="293"/>
        <end position="311"/>
    </location>
</feature>
<evidence type="ECO:0000256" key="18">
    <source>
        <dbReference type="ARBA" id="ARBA00041416"/>
    </source>
</evidence>
<keyword evidence="10" id="KW-0809">Transit peptide</keyword>
<evidence type="ECO:0000256" key="12">
    <source>
        <dbReference type="ARBA" id="ARBA00022989"/>
    </source>
</evidence>
<comment type="subcellular location">
    <subcellularLocation>
        <location evidence="1">Mitochondrion inner membrane</location>
        <topology evidence="1">Multi-pass membrane protein</topology>
    </subcellularLocation>
</comment>
<keyword evidence="16" id="KW-0131">Cell cycle</keyword>
<dbReference type="InterPro" id="IPR011009">
    <property type="entry name" value="Kinase-like_dom_sf"/>
</dbReference>
<feature type="transmembrane region" description="Helical" evidence="20">
    <location>
        <begin position="206"/>
        <end position="225"/>
    </location>
</feature>
<dbReference type="Pfam" id="PF00664">
    <property type="entry name" value="ABC_membrane"/>
    <property type="match status" value="1"/>
</dbReference>
<evidence type="ECO:0000259" key="21">
    <source>
        <dbReference type="PROSITE" id="PS50011"/>
    </source>
</evidence>
<dbReference type="AlphaFoldDB" id="A0A444UDB9"/>
<protein>
    <recommendedName>
        <fullName evidence="17">Mitochondrial potassium channel ATP-binding subunit</fullName>
    </recommendedName>
    <alternativeName>
        <fullName evidence="19">ATP-binding cassette sub-family B member 8, mitochondrial</fullName>
    </alternativeName>
    <alternativeName>
        <fullName evidence="18">Mitochondrial sulfonylurea-receptor</fullName>
    </alternativeName>
</protein>
<dbReference type="GO" id="GO:0015421">
    <property type="term" value="F:ABC-type oligopeptide transporter activity"/>
    <property type="evidence" value="ECO:0007669"/>
    <property type="project" value="TreeGrafter"/>
</dbReference>
<evidence type="ECO:0000256" key="7">
    <source>
        <dbReference type="ARBA" id="ARBA00022741"/>
    </source>
</evidence>
<evidence type="ECO:0000256" key="20">
    <source>
        <dbReference type="SAM" id="Phobius"/>
    </source>
</evidence>
<dbReference type="InterPro" id="IPR036640">
    <property type="entry name" value="ABC1_TM_sf"/>
</dbReference>
<evidence type="ECO:0000313" key="24">
    <source>
        <dbReference type="EMBL" id="RXM33176.1"/>
    </source>
</evidence>
<dbReference type="FunFam" id="3.30.200.20:FF:000144">
    <property type="entry name" value="Cyclin-dependent kinase 5"/>
    <property type="match status" value="1"/>
</dbReference>
<evidence type="ECO:0000256" key="1">
    <source>
        <dbReference type="ARBA" id="ARBA00004448"/>
    </source>
</evidence>
<dbReference type="PROSITE" id="PS50893">
    <property type="entry name" value="ABC_TRANSPORTER_2"/>
    <property type="match status" value="1"/>
</dbReference>
<evidence type="ECO:0000256" key="10">
    <source>
        <dbReference type="ARBA" id="ARBA00022946"/>
    </source>
</evidence>
<gene>
    <name evidence="24" type="ORF">EOD39_5644</name>
</gene>
<dbReference type="GO" id="GO:0005524">
    <property type="term" value="F:ATP binding"/>
    <property type="evidence" value="ECO:0007669"/>
    <property type="project" value="UniProtKB-KW"/>
</dbReference>
<accession>A0A444UDB9</accession>
<dbReference type="GO" id="GO:0004672">
    <property type="term" value="F:protein kinase activity"/>
    <property type="evidence" value="ECO:0007669"/>
    <property type="project" value="InterPro"/>
</dbReference>
<evidence type="ECO:0000256" key="2">
    <source>
        <dbReference type="ARBA" id="ARBA00007577"/>
    </source>
</evidence>
<keyword evidence="4" id="KW-0633">Potassium transport</keyword>
<dbReference type="InterPro" id="IPR027417">
    <property type="entry name" value="P-loop_NTPase"/>
</dbReference>
<keyword evidence="12 20" id="KW-1133">Transmembrane helix</keyword>
<dbReference type="PROSITE" id="PS50929">
    <property type="entry name" value="ABC_TM1F"/>
    <property type="match status" value="1"/>
</dbReference>
<comment type="similarity">
    <text evidence="2">Belongs to the ABC transporter superfamily. ABCB family. Multidrug resistance exporter (TC 3.A.1.201) subfamily.</text>
</comment>
<dbReference type="Gene3D" id="3.30.200.20">
    <property type="entry name" value="Phosphorylase Kinase, domain 1"/>
    <property type="match status" value="1"/>
</dbReference>
<feature type="domain" description="ABC transmembrane type-1" evidence="23">
    <location>
        <begin position="58"/>
        <end position="346"/>
    </location>
</feature>
<feature type="transmembrane region" description="Helical" evidence="20">
    <location>
        <begin position="182"/>
        <end position="200"/>
    </location>
</feature>
<organism evidence="24 25">
    <name type="scientific">Acipenser ruthenus</name>
    <name type="common">Sterlet sturgeon</name>
    <dbReference type="NCBI Taxonomy" id="7906"/>
    <lineage>
        <taxon>Eukaryota</taxon>
        <taxon>Metazoa</taxon>
        <taxon>Chordata</taxon>
        <taxon>Craniata</taxon>
        <taxon>Vertebrata</taxon>
        <taxon>Euteleostomi</taxon>
        <taxon>Actinopterygii</taxon>
        <taxon>Chondrostei</taxon>
        <taxon>Acipenseriformes</taxon>
        <taxon>Acipenseridae</taxon>
        <taxon>Acipenser</taxon>
    </lineage>
</organism>
<dbReference type="InterPro" id="IPR039421">
    <property type="entry name" value="Type_1_exporter"/>
</dbReference>
<evidence type="ECO:0000256" key="8">
    <source>
        <dbReference type="ARBA" id="ARBA00022792"/>
    </source>
</evidence>
<evidence type="ECO:0000256" key="14">
    <source>
        <dbReference type="ARBA" id="ARBA00023128"/>
    </source>
</evidence>
<dbReference type="FunFam" id="1.20.1560.10:FF:000016">
    <property type="entry name" value="ATP-binding cassette sub-family B member 8, mitochondrial"/>
    <property type="match status" value="1"/>
</dbReference>
<sequence>MPPRISSVQMSMVLNHGGQILVENTTQPFLLEKKPKQEPEFNWTEFWKFLRPQLLSLLAAIVLAFGTAILNIQIPLMLGDLVNVVARFTREHTGNYLNEVKGPAMKLLGLYGLQGILTCGYITLLSRVGERVAADLRKSLFIALLRQDVAFFDANKTGQLVNRLTTDIQEFKSSFKLVISQGLRSITQTAGCLVSIYLISPKLTGLILVVLPTLVAAGALIGSVLRRLSRKAQEQVAKATGVADEALGNVRTVRAFAMEDREAHLYSLEVEKSSNINEALGVGIAIFQGLSNLALNCIVMGTIFAGGYLVAGEQLSAGDLMSFLVASQTVQRSMANVSILFGQIVRGMSAGARVFEYMTLESTIPLKGGGTIPYHSLIGHVQFKDISFSYPTRPGHDVLKNFNLDLPPCKTVAIVGHSGGGKSTVAALLERFYDPCCGVVTLDGHDIRTLDPSWLRRNVIGFINQEPVLFGTTIMENIRFGNPDVTDDKVYAAAKQANAHNFICSFPDGYKTVVGERGVTLSGGQKQRIAIARALIKNPSILILDEATSALDAESERVVQEALDRATSGRTVLIIAHRLSTIQGADVICVLSNGMVKEVGLGSRVTAGSGTYGTVFKAKNRETHEIVALKRVRLDDDDEGVPSSALREICLLKELKHKNIVRLHDVLHSDKKLTLVFEYCDQDLKKYFDSCNGDLDPEIVKNGELKLADFGLARAFGIPVRCYSAEVVTLWYRPPDVLFGAKLYSTSIDMWSAGCIFAELANAGRPLFPGNDVDDQLKRIFRYPLKTVKCSYNNCNCLHLLQDLKKYFDSCNGDLDPEIVKNGELKLADFGLARAFGIPVRCYSAEVVTLWYRPPDVLFGAKLYSTSIDMWSAGCIFAELANAGRPLFPGNDVDDQLKRIFRYPLKTVKCSYNK</sequence>
<dbReference type="SUPFAM" id="SSF52540">
    <property type="entry name" value="P-loop containing nucleoside triphosphate hydrolases"/>
    <property type="match status" value="1"/>
</dbReference>
<evidence type="ECO:0000259" key="23">
    <source>
        <dbReference type="PROSITE" id="PS50929"/>
    </source>
</evidence>
<name>A0A444UDB9_ACIRT</name>
<dbReference type="InterPro" id="IPR011527">
    <property type="entry name" value="ABC1_TM_dom"/>
</dbReference>
<keyword evidence="25" id="KW-1185">Reference proteome</keyword>
<dbReference type="CDD" id="cd18574">
    <property type="entry name" value="ABC_6TM_ABCB8_like"/>
    <property type="match status" value="1"/>
</dbReference>
<dbReference type="SUPFAM" id="SSF90123">
    <property type="entry name" value="ABC transporter transmembrane region"/>
    <property type="match status" value="1"/>
</dbReference>
<dbReference type="FunFam" id="3.40.50.300:FF:000403">
    <property type="entry name" value="ATP-binding cassette sub-family B member 8, mitochondrial"/>
    <property type="match status" value="1"/>
</dbReference>
<dbReference type="Proteomes" id="UP000289886">
    <property type="component" value="Unassembled WGS sequence"/>
</dbReference>
<dbReference type="GO" id="GO:0016887">
    <property type="term" value="F:ATP hydrolysis activity"/>
    <property type="evidence" value="ECO:0007669"/>
    <property type="project" value="InterPro"/>
</dbReference>
<dbReference type="InterPro" id="IPR003593">
    <property type="entry name" value="AAA+_ATPase"/>
</dbReference>
<evidence type="ECO:0000256" key="13">
    <source>
        <dbReference type="ARBA" id="ARBA00023065"/>
    </source>
</evidence>
<reference evidence="24 25" key="1">
    <citation type="submission" date="2019-01" db="EMBL/GenBank/DDBJ databases">
        <title>Draft Genome and Complete Hox-Cluster Characterization of the Sterlet Sturgeon (Acipenser ruthenus).</title>
        <authorList>
            <person name="Wei Q."/>
        </authorList>
    </citation>
    <scope>NUCLEOTIDE SEQUENCE [LARGE SCALE GENOMIC DNA]</scope>
    <source>
        <strain evidence="24">WHYD16114868_AA</strain>
        <tissue evidence="24">Blood</tissue>
    </source>
</reference>
<evidence type="ECO:0000256" key="3">
    <source>
        <dbReference type="ARBA" id="ARBA00022448"/>
    </source>
</evidence>
<feature type="transmembrane region" description="Helical" evidence="20">
    <location>
        <begin position="54"/>
        <end position="74"/>
    </location>
</feature>
<evidence type="ECO:0000256" key="11">
    <source>
        <dbReference type="ARBA" id="ARBA00022958"/>
    </source>
</evidence>
<keyword evidence="11" id="KW-0630">Potassium</keyword>
<dbReference type="Pfam" id="PF00069">
    <property type="entry name" value="Pkinase"/>
    <property type="match status" value="3"/>
</dbReference>
<keyword evidence="6 20" id="KW-0812">Transmembrane</keyword>
<keyword evidence="14" id="KW-0496">Mitochondrion</keyword>
<feature type="transmembrane region" description="Helical" evidence="20">
    <location>
        <begin position="108"/>
        <end position="128"/>
    </location>
</feature>
<dbReference type="InterPro" id="IPR003439">
    <property type="entry name" value="ABC_transporter-like_ATP-bd"/>
</dbReference>
<dbReference type="Gene3D" id="1.10.510.10">
    <property type="entry name" value="Transferase(Phosphotransferase) domain 1"/>
    <property type="match status" value="2"/>
</dbReference>
<evidence type="ECO:0000256" key="6">
    <source>
        <dbReference type="ARBA" id="ARBA00022692"/>
    </source>
</evidence>
<evidence type="ECO:0000256" key="9">
    <source>
        <dbReference type="ARBA" id="ARBA00022840"/>
    </source>
</evidence>
<dbReference type="EMBL" id="SCEB01214789">
    <property type="protein sequence ID" value="RXM33176.1"/>
    <property type="molecule type" value="Genomic_DNA"/>
</dbReference>
<dbReference type="CDD" id="cd03249">
    <property type="entry name" value="ABC_MTABC3_MDL1_MDL2"/>
    <property type="match status" value="1"/>
</dbReference>
<keyword evidence="7" id="KW-0547">Nucleotide-binding</keyword>
<keyword evidence="8" id="KW-0999">Mitochondrion inner membrane</keyword>
<keyword evidence="13" id="KW-0406">Ion transport</keyword>
<dbReference type="PANTHER" id="PTHR43394">
    <property type="entry name" value="ATP-DEPENDENT PERMEASE MDL1, MITOCHONDRIAL"/>
    <property type="match status" value="1"/>
</dbReference>
<evidence type="ECO:0000313" key="25">
    <source>
        <dbReference type="Proteomes" id="UP000289886"/>
    </source>
</evidence>
<evidence type="ECO:0000259" key="22">
    <source>
        <dbReference type="PROSITE" id="PS50893"/>
    </source>
</evidence>
<dbReference type="PROSITE" id="PS50011">
    <property type="entry name" value="PROTEIN_KINASE_DOM"/>
    <property type="match status" value="1"/>
</dbReference>
<comment type="caution">
    <text evidence="24">The sequence shown here is derived from an EMBL/GenBank/DDBJ whole genome shotgun (WGS) entry which is preliminary data.</text>
</comment>
<dbReference type="InterPro" id="IPR000719">
    <property type="entry name" value="Prot_kinase_dom"/>
</dbReference>
<dbReference type="PROSITE" id="PS00211">
    <property type="entry name" value="ABC_TRANSPORTER_1"/>
    <property type="match status" value="1"/>
</dbReference>
<evidence type="ECO:0000256" key="17">
    <source>
        <dbReference type="ARBA" id="ARBA00040439"/>
    </source>
</evidence>
<proteinExistence type="inferred from homology"/>